<sequence>MSRIWFWFMVILLLHLLLHWLPITSESRLVMWKQDFVRAIFTRLGQRKVIAS</sequence>
<protein>
    <submittedName>
        <fullName evidence="2">Uncharacterized protein</fullName>
    </submittedName>
</protein>
<evidence type="ECO:0000313" key="3">
    <source>
        <dbReference type="Proteomes" id="UP000020766"/>
    </source>
</evidence>
<dbReference type="EMBL" id="JBOK01000010">
    <property type="protein sequence ID" value="EXU80121.1"/>
    <property type="molecule type" value="Genomic_DNA"/>
</dbReference>
<reference evidence="2 3" key="1">
    <citation type="submission" date="2014-01" db="EMBL/GenBank/DDBJ databases">
        <title>Interspecies Systems Biology Uncovers Metabolites Affecting C. elegans Gene Expression and Life History Traits.</title>
        <authorList>
            <person name="Watson E."/>
            <person name="Macneil L.T."/>
            <person name="Ritter A.D."/>
            <person name="Yilmaz L.S."/>
            <person name="Rosebrock A.P."/>
            <person name="Caudy A.A."/>
            <person name="Walhout A.J."/>
        </authorList>
    </citation>
    <scope>NUCLEOTIDE SEQUENCE [LARGE SCALE GENOMIC DNA]</scope>
    <source>
        <strain evidence="2 3">DA1877</strain>
    </source>
</reference>
<evidence type="ECO:0000313" key="2">
    <source>
        <dbReference type="EMBL" id="EXU80121.1"/>
    </source>
</evidence>
<organism evidence="2 3">
    <name type="scientific">Comamonas aquatica DA1877</name>
    <dbReference type="NCBI Taxonomy" id="1457173"/>
    <lineage>
        <taxon>Bacteria</taxon>
        <taxon>Pseudomonadati</taxon>
        <taxon>Pseudomonadota</taxon>
        <taxon>Betaproteobacteria</taxon>
        <taxon>Burkholderiales</taxon>
        <taxon>Comamonadaceae</taxon>
        <taxon>Comamonas</taxon>
    </lineage>
</organism>
<keyword evidence="1" id="KW-0812">Transmembrane</keyword>
<dbReference type="AlphaFoldDB" id="A0A014MED7"/>
<evidence type="ECO:0000256" key="1">
    <source>
        <dbReference type="SAM" id="Phobius"/>
    </source>
</evidence>
<keyword evidence="1" id="KW-0472">Membrane</keyword>
<gene>
    <name evidence="2" type="ORF">AX13_01490</name>
</gene>
<name>A0A014MED7_9BURK</name>
<keyword evidence="1" id="KW-1133">Transmembrane helix</keyword>
<accession>A0A014MED7</accession>
<proteinExistence type="predicted"/>
<dbReference type="Proteomes" id="UP000020766">
    <property type="component" value="Unassembled WGS sequence"/>
</dbReference>
<comment type="caution">
    <text evidence="2">The sequence shown here is derived from an EMBL/GenBank/DDBJ whole genome shotgun (WGS) entry which is preliminary data.</text>
</comment>
<feature type="transmembrane region" description="Helical" evidence="1">
    <location>
        <begin position="6"/>
        <end position="23"/>
    </location>
</feature>
<keyword evidence="3" id="KW-1185">Reference proteome</keyword>